<feature type="domain" description="Phosphatidic acid phosphatase type 2/haloperoxidase" evidence="2">
    <location>
        <begin position="135"/>
        <end position="211"/>
    </location>
</feature>
<dbReference type="InterPro" id="IPR036938">
    <property type="entry name" value="PAP2/HPO_sf"/>
</dbReference>
<feature type="transmembrane region" description="Helical" evidence="1">
    <location>
        <begin position="81"/>
        <end position="102"/>
    </location>
</feature>
<evidence type="ECO:0000313" key="4">
    <source>
        <dbReference type="Proteomes" id="UP000251634"/>
    </source>
</evidence>
<sequence length="213" mass="24580">MHSNPLRKNLKPHLWFQLYWVVYLIWFFWLDLTVKNPKYIIHAPLDDLIPFCEWFVFPYCSWFFLLAGVTALLWWYDTASYDKLCLMMFSGMTFCLLLYMVLPNGLDIRPTAEAIGRDNIAMRIMQMLWNADASVNVCPSIHCQSSGCMALAFSRSKLAQDRPGLKVLAWGWALLICASTVFTKQHSIVDVVCGLALVAVWVPVLYRKPKKAM</sequence>
<comment type="caution">
    <text evidence="3">The sequence shown here is derived from an EMBL/GenBank/DDBJ whole genome shotgun (WGS) entry which is preliminary data.</text>
</comment>
<dbReference type="SUPFAM" id="SSF48317">
    <property type="entry name" value="Acid phosphatase/Vanadium-dependent haloperoxidase"/>
    <property type="match status" value="1"/>
</dbReference>
<keyword evidence="1" id="KW-0472">Membrane</keyword>
<gene>
    <name evidence="3" type="ORF">C4N25_06685</name>
</gene>
<name>A0A329TLS8_9FIRM</name>
<dbReference type="EMBL" id="PRKZ01000004">
    <property type="protein sequence ID" value="RAW49868.1"/>
    <property type="molecule type" value="Genomic_DNA"/>
</dbReference>
<keyword evidence="1" id="KW-0812">Transmembrane</keyword>
<feature type="transmembrane region" description="Helical" evidence="1">
    <location>
        <begin position="14"/>
        <end position="34"/>
    </location>
</feature>
<protein>
    <recommendedName>
        <fullName evidence="2">Phosphatidic acid phosphatase type 2/haloperoxidase domain-containing protein</fullName>
    </recommendedName>
</protein>
<dbReference type="Proteomes" id="UP000251634">
    <property type="component" value="Unassembled WGS sequence"/>
</dbReference>
<keyword evidence="1" id="KW-1133">Transmembrane helix</keyword>
<feature type="transmembrane region" description="Helical" evidence="1">
    <location>
        <begin position="54"/>
        <end position="75"/>
    </location>
</feature>
<evidence type="ECO:0000259" key="2">
    <source>
        <dbReference type="Pfam" id="PF01569"/>
    </source>
</evidence>
<feature type="transmembrane region" description="Helical" evidence="1">
    <location>
        <begin position="164"/>
        <end position="182"/>
    </location>
</feature>
<accession>A0A329TLS8</accession>
<dbReference type="InterPro" id="IPR000326">
    <property type="entry name" value="PAP2/HPO"/>
</dbReference>
<feature type="transmembrane region" description="Helical" evidence="1">
    <location>
        <begin position="188"/>
        <end position="206"/>
    </location>
</feature>
<evidence type="ECO:0000256" key="1">
    <source>
        <dbReference type="SAM" id="Phobius"/>
    </source>
</evidence>
<dbReference type="Gene3D" id="1.20.144.10">
    <property type="entry name" value="Phosphatidic acid phosphatase type 2/haloperoxidase"/>
    <property type="match status" value="1"/>
</dbReference>
<proteinExistence type="predicted"/>
<reference evidence="3 4" key="1">
    <citation type="submission" date="2018-02" db="EMBL/GenBank/DDBJ databases">
        <title>Complete genome sequencing of Faecalibacterium prausnitzii strains isolated from the human gut.</title>
        <authorList>
            <person name="Fitzgerald B.C."/>
            <person name="Shkoporov A.N."/>
            <person name="Ross P.R."/>
            <person name="Hill C."/>
        </authorList>
    </citation>
    <scope>NUCLEOTIDE SEQUENCE [LARGE SCALE GENOMIC DNA]</scope>
    <source>
        <strain evidence="3 4">APC942/8-14-2</strain>
    </source>
</reference>
<dbReference type="Pfam" id="PF01569">
    <property type="entry name" value="PAP2"/>
    <property type="match status" value="1"/>
</dbReference>
<evidence type="ECO:0000313" key="3">
    <source>
        <dbReference type="EMBL" id="RAW49868.1"/>
    </source>
</evidence>
<organism evidence="3 4">
    <name type="scientific">Faecalibacterium prausnitzii</name>
    <dbReference type="NCBI Taxonomy" id="853"/>
    <lineage>
        <taxon>Bacteria</taxon>
        <taxon>Bacillati</taxon>
        <taxon>Bacillota</taxon>
        <taxon>Clostridia</taxon>
        <taxon>Eubacteriales</taxon>
        <taxon>Oscillospiraceae</taxon>
        <taxon>Faecalibacterium</taxon>
    </lineage>
</organism>
<dbReference type="RefSeq" id="WP_112115440.1">
    <property type="nucleotide sequence ID" value="NZ_PRKZ01000004.1"/>
</dbReference>
<dbReference type="AlphaFoldDB" id="A0A329TLS8"/>